<comment type="caution">
    <text evidence="1">The sequence shown here is derived from an EMBL/GenBank/DDBJ whole genome shotgun (WGS) entry which is preliminary data.</text>
</comment>
<keyword evidence="2" id="KW-1185">Reference proteome</keyword>
<sequence length="173" mass="19418">MSETKASELFEVGVAQVCIQPGDRERRLSQLKITTVLRFVREGFRANSSNARSVVFQKQKRARTTSYVSYDSAACIARRRVTNLGVTVDAVYRSPWSHDRNVLAIVNINAEATYSMVIMDVSLVTDAIVIVERSMVTNEHHEVSVWFTSPVGSYFRLSQPCIKDASCNCDYVA</sequence>
<dbReference type="EMBL" id="JAENGY010000012">
    <property type="protein sequence ID" value="KAG6977128.1"/>
    <property type="molecule type" value="Genomic_DNA"/>
</dbReference>
<accession>A0A8J5J1M0</accession>
<proteinExistence type="predicted"/>
<protein>
    <submittedName>
        <fullName evidence="1">Uncharacterized protein</fullName>
    </submittedName>
</protein>
<name>A0A8J5J1M0_9STRA</name>
<evidence type="ECO:0000313" key="2">
    <source>
        <dbReference type="Proteomes" id="UP000709295"/>
    </source>
</evidence>
<reference evidence="1" key="1">
    <citation type="submission" date="2021-01" db="EMBL/GenBank/DDBJ databases">
        <title>Phytophthora aleatoria, a newly-described species from Pinus radiata is distinct from Phytophthora cactorum isolates based on comparative genomics.</title>
        <authorList>
            <person name="Mcdougal R."/>
            <person name="Panda P."/>
            <person name="Williams N."/>
            <person name="Studholme D.J."/>
        </authorList>
    </citation>
    <scope>NUCLEOTIDE SEQUENCE</scope>
    <source>
        <strain evidence="1">NZFS 4037</strain>
    </source>
</reference>
<evidence type="ECO:0000313" key="1">
    <source>
        <dbReference type="EMBL" id="KAG6977128.1"/>
    </source>
</evidence>
<organism evidence="1 2">
    <name type="scientific">Phytophthora aleatoria</name>
    <dbReference type="NCBI Taxonomy" id="2496075"/>
    <lineage>
        <taxon>Eukaryota</taxon>
        <taxon>Sar</taxon>
        <taxon>Stramenopiles</taxon>
        <taxon>Oomycota</taxon>
        <taxon>Peronosporomycetes</taxon>
        <taxon>Peronosporales</taxon>
        <taxon>Peronosporaceae</taxon>
        <taxon>Phytophthora</taxon>
    </lineage>
</organism>
<dbReference type="AlphaFoldDB" id="A0A8J5J1M0"/>
<dbReference type="Proteomes" id="UP000709295">
    <property type="component" value="Unassembled WGS sequence"/>
</dbReference>
<gene>
    <name evidence="1" type="ORF">JG688_00000676</name>
</gene>